<evidence type="ECO:0000313" key="2">
    <source>
        <dbReference type="WBParaSite" id="SVE_0000939350.1"/>
    </source>
</evidence>
<dbReference type="AlphaFoldDB" id="A0A0K0EU00"/>
<keyword evidence="1" id="KW-1185">Reference proteome</keyword>
<reference evidence="2" key="2">
    <citation type="submission" date="2015-08" db="UniProtKB">
        <authorList>
            <consortium name="WormBaseParasite"/>
        </authorList>
    </citation>
    <scope>IDENTIFICATION</scope>
</reference>
<sequence length="32" mass="3841">MFSNKYNNKIKGRNLNNILLNNMKILVYIEIN</sequence>
<dbReference type="Proteomes" id="UP000035680">
    <property type="component" value="Unassembled WGS sequence"/>
</dbReference>
<accession>A0A0K0EU00</accession>
<proteinExistence type="predicted"/>
<dbReference type="WBParaSite" id="SVE_0000939350.1">
    <property type="protein sequence ID" value="SVE_0000939350.1"/>
    <property type="gene ID" value="SVE_0000939350"/>
</dbReference>
<name>A0A0K0EU00_STRVS</name>
<protein>
    <submittedName>
        <fullName evidence="2">Uncharacterized protein</fullName>
    </submittedName>
</protein>
<reference evidence="1" key="1">
    <citation type="submission" date="2014-07" db="EMBL/GenBank/DDBJ databases">
        <authorList>
            <person name="Martin A.A"/>
            <person name="De Silva N."/>
        </authorList>
    </citation>
    <scope>NUCLEOTIDE SEQUENCE</scope>
</reference>
<evidence type="ECO:0000313" key="1">
    <source>
        <dbReference type="Proteomes" id="UP000035680"/>
    </source>
</evidence>
<organism evidence="1 2">
    <name type="scientific">Strongyloides venezuelensis</name>
    <name type="common">Threadworm</name>
    <dbReference type="NCBI Taxonomy" id="75913"/>
    <lineage>
        <taxon>Eukaryota</taxon>
        <taxon>Metazoa</taxon>
        <taxon>Ecdysozoa</taxon>
        <taxon>Nematoda</taxon>
        <taxon>Chromadorea</taxon>
        <taxon>Rhabditida</taxon>
        <taxon>Tylenchina</taxon>
        <taxon>Panagrolaimomorpha</taxon>
        <taxon>Strongyloidoidea</taxon>
        <taxon>Strongyloididae</taxon>
        <taxon>Strongyloides</taxon>
    </lineage>
</organism>